<dbReference type="CDD" id="cd14726">
    <property type="entry name" value="TraB_PrgY-like"/>
    <property type="match status" value="1"/>
</dbReference>
<dbReference type="InterPro" id="IPR046345">
    <property type="entry name" value="TraB_PrgY-like"/>
</dbReference>
<dbReference type="RefSeq" id="XP_011495623.1">
    <property type="nucleotide sequence ID" value="XM_011497321.1"/>
</dbReference>
<evidence type="ECO:0000313" key="2">
    <source>
        <dbReference type="RefSeq" id="XP_011495623.1"/>
    </source>
</evidence>
<dbReference type="PANTHER" id="PTHR21530">
    <property type="entry name" value="PHEROMONE SHUTDOWN PROTEIN"/>
    <property type="match status" value="1"/>
</dbReference>
<dbReference type="InterPro" id="IPR002816">
    <property type="entry name" value="TraB/PrgY/GumN_fam"/>
</dbReference>
<dbReference type="KEGG" id="csol:105360426"/>
<dbReference type="Pfam" id="PF01963">
    <property type="entry name" value="TraB_PrgY_gumN"/>
    <property type="match status" value="1"/>
</dbReference>
<accession>A0AAJ6VNG1</accession>
<organism evidence="1 2">
    <name type="scientific">Ceratosolen solmsi marchali</name>
    <dbReference type="NCBI Taxonomy" id="326594"/>
    <lineage>
        <taxon>Eukaryota</taxon>
        <taxon>Metazoa</taxon>
        <taxon>Ecdysozoa</taxon>
        <taxon>Arthropoda</taxon>
        <taxon>Hexapoda</taxon>
        <taxon>Insecta</taxon>
        <taxon>Pterygota</taxon>
        <taxon>Neoptera</taxon>
        <taxon>Endopterygota</taxon>
        <taxon>Hymenoptera</taxon>
        <taxon>Apocrita</taxon>
        <taxon>Proctotrupomorpha</taxon>
        <taxon>Chalcidoidea</taxon>
        <taxon>Agaonidae</taxon>
        <taxon>Agaoninae</taxon>
        <taxon>Ceratosolen</taxon>
    </lineage>
</organism>
<dbReference type="AlphaFoldDB" id="A0AAJ6VNG1"/>
<reference evidence="2" key="1">
    <citation type="submission" date="2025-08" db="UniProtKB">
        <authorList>
            <consortium name="RefSeq"/>
        </authorList>
    </citation>
    <scope>IDENTIFICATION</scope>
</reference>
<dbReference type="GeneID" id="105360426"/>
<sequence>MYLDPVELDSKIKYNGIRLETRILNHESDLEPFMEENTAKQSNINDIDDNLPSTVTLLRTPDGGKCYVVGTAHFSIESQNDVSRIIQAVQPHIITVELCMDRIDILKLDEERVLREAKNLSFNDIIYIIKENGMNKGLLFILSFKLIAYLTKILDLAPGGEYRRALIEAKKIPNCLIHMGDRPIKITFARACGYLTLWQKIKLAWQLLTQNISISREDLEKYKNRNVVEEIIVDLAKEYPVLEEVFIKERDIYLTYSLQLACKPKIGKRGELIPAKVVGIIGIGHMLGIVQNWGKVKKCQIPLIMR</sequence>
<dbReference type="Proteomes" id="UP000695007">
    <property type="component" value="Unplaced"/>
</dbReference>
<gene>
    <name evidence="2" type="primary">LOC105360426</name>
</gene>
<dbReference type="PANTHER" id="PTHR21530:SF7">
    <property type="entry name" value="TRAB DOMAIN-CONTAINING PROTEIN"/>
    <property type="match status" value="1"/>
</dbReference>
<name>A0AAJ6VNG1_9HYME</name>
<keyword evidence="1" id="KW-1185">Reference proteome</keyword>
<evidence type="ECO:0000313" key="1">
    <source>
        <dbReference type="Proteomes" id="UP000695007"/>
    </source>
</evidence>
<protein>
    <submittedName>
        <fullName evidence="2">TraB domain-containing protein-like</fullName>
    </submittedName>
</protein>
<proteinExistence type="predicted"/>